<keyword evidence="4 11" id="KW-0288">FMN</keyword>
<dbReference type="EC" id="5.3.3.2" evidence="11"/>
<dbReference type="SUPFAM" id="SSF51395">
    <property type="entry name" value="FMN-linked oxidoreductases"/>
    <property type="match status" value="1"/>
</dbReference>
<evidence type="ECO:0000256" key="6">
    <source>
        <dbReference type="ARBA" id="ARBA00022842"/>
    </source>
</evidence>
<keyword evidence="2 11" id="KW-0963">Cytoplasm</keyword>
<comment type="cofactor">
    <cofactor evidence="11">
        <name>NADPH</name>
        <dbReference type="ChEBI" id="CHEBI:57783"/>
    </cofactor>
</comment>
<keyword evidence="5 11" id="KW-0479">Metal-binding</keyword>
<keyword evidence="6 11" id="KW-0460">Magnesium</keyword>
<evidence type="ECO:0000256" key="5">
    <source>
        <dbReference type="ARBA" id="ARBA00022723"/>
    </source>
</evidence>
<dbReference type="EMBL" id="JAPMLT010000001">
    <property type="protein sequence ID" value="MCX7568955.1"/>
    <property type="molecule type" value="Genomic_DNA"/>
</dbReference>
<feature type="binding site" evidence="11">
    <location>
        <begin position="280"/>
        <end position="281"/>
    </location>
    <ligand>
        <name>FMN</name>
        <dbReference type="ChEBI" id="CHEBI:58210"/>
    </ligand>
</feature>
<dbReference type="NCBIfam" id="TIGR02151">
    <property type="entry name" value="IPP_isom_2"/>
    <property type="match status" value="1"/>
</dbReference>
<proteinExistence type="inferred from homology"/>
<evidence type="ECO:0000259" key="12">
    <source>
        <dbReference type="Pfam" id="PF01070"/>
    </source>
</evidence>
<dbReference type="PANTHER" id="PTHR43665:SF1">
    <property type="entry name" value="ISOPENTENYL-DIPHOSPHATE DELTA-ISOMERASE"/>
    <property type="match status" value="1"/>
</dbReference>
<evidence type="ECO:0000256" key="8">
    <source>
        <dbReference type="ARBA" id="ARBA00023229"/>
    </source>
</evidence>
<evidence type="ECO:0000256" key="7">
    <source>
        <dbReference type="ARBA" id="ARBA00022857"/>
    </source>
</evidence>
<evidence type="ECO:0000256" key="11">
    <source>
        <dbReference type="HAMAP-Rule" id="MF_00354"/>
    </source>
</evidence>
<comment type="function">
    <text evidence="11">Involved in the biosynthesis of isoprenoids. Catalyzes the 1,3-allylic rearrangement of the homoallylic substrate isopentenyl (IPP) to its allylic isomer, dimethylallyl diphosphate (DMAPP).</text>
</comment>
<feature type="binding site" evidence="11">
    <location>
        <begin position="92"/>
        <end position="94"/>
    </location>
    <ligand>
        <name>substrate</name>
    </ligand>
</feature>
<comment type="caution">
    <text evidence="13">The sequence shown here is derived from an EMBL/GenBank/DDBJ whole genome shotgun (WGS) entry which is preliminary data.</text>
</comment>
<comment type="catalytic activity">
    <reaction evidence="11">
        <text>isopentenyl diphosphate = dimethylallyl diphosphate</text>
        <dbReference type="Rhea" id="RHEA:23284"/>
        <dbReference type="ChEBI" id="CHEBI:57623"/>
        <dbReference type="ChEBI" id="CHEBI:128769"/>
        <dbReference type="EC" id="5.3.3.2"/>
    </reaction>
</comment>
<dbReference type="InterPro" id="IPR013785">
    <property type="entry name" value="Aldolase_TIM"/>
</dbReference>
<keyword evidence="9 11" id="KW-0413">Isomerase</keyword>
<feature type="binding site" evidence="11">
    <location>
        <position position="151"/>
    </location>
    <ligand>
        <name>substrate</name>
    </ligand>
</feature>
<reference evidence="13 14" key="1">
    <citation type="submission" date="2022-11" db="EMBL/GenBank/DDBJ databases">
        <title>Study of microbial diversity in lake waters.</title>
        <authorList>
            <person name="Zhang J."/>
        </authorList>
    </citation>
    <scope>NUCLEOTIDE SEQUENCE [LARGE SCALE GENOMIC DNA]</scope>
    <source>
        <strain evidence="13 14">DT12</strain>
    </source>
</reference>
<comment type="cofactor">
    <cofactor evidence="11">
        <name>Mg(2+)</name>
        <dbReference type="ChEBI" id="CHEBI:18420"/>
    </cofactor>
</comment>
<dbReference type="GO" id="GO:0004452">
    <property type="term" value="F:isopentenyl-diphosphate delta-isomerase activity"/>
    <property type="evidence" value="ECO:0007669"/>
    <property type="project" value="UniProtKB-EC"/>
</dbReference>
<feature type="binding site" evidence="11">
    <location>
        <position position="92"/>
    </location>
    <ligand>
        <name>FMN</name>
        <dbReference type="ChEBI" id="CHEBI:58210"/>
    </ligand>
</feature>
<keyword evidence="3 11" id="KW-0285">Flavoprotein</keyword>
<dbReference type="PANTHER" id="PTHR43665">
    <property type="entry name" value="ISOPENTENYL-DIPHOSPHATE DELTA-ISOMERASE"/>
    <property type="match status" value="1"/>
</dbReference>
<dbReference type="HAMAP" id="MF_00354">
    <property type="entry name" value="Idi_2"/>
    <property type="match status" value="1"/>
</dbReference>
<keyword evidence="8 11" id="KW-0414">Isoprene biosynthesis</keyword>
<feature type="binding site" evidence="11">
    <location>
        <position position="152"/>
    </location>
    <ligand>
        <name>Mg(2+)</name>
        <dbReference type="ChEBI" id="CHEBI:18420"/>
    </ligand>
</feature>
<dbReference type="RefSeq" id="WP_267150187.1">
    <property type="nucleotide sequence ID" value="NZ_JAPMLT010000001.1"/>
</dbReference>
<protein>
    <recommendedName>
        <fullName evidence="11">Isopentenyl-diphosphate delta-isomerase</fullName>
        <shortName evidence="11">IPP isomerase</shortName>
        <ecNumber evidence="11">5.3.3.2</ecNumber>
    </recommendedName>
    <alternativeName>
        <fullName evidence="11">Isopentenyl diphosphate:dimethylallyl diphosphate isomerase</fullName>
    </alternativeName>
    <alternativeName>
        <fullName evidence="11">Isopentenyl pyrophosphate isomerase</fullName>
    </alternativeName>
    <alternativeName>
        <fullName evidence="11">Type 2 isopentenyl diphosphate isomerase</fullName>
        <shortName evidence="11">IDI-2</shortName>
    </alternativeName>
</protein>
<comment type="subcellular location">
    <subcellularLocation>
        <location evidence="11">Cytoplasm</location>
    </subcellularLocation>
</comment>
<evidence type="ECO:0000256" key="9">
    <source>
        <dbReference type="ARBA" id="ARBA00023235"/>
    </source>
</evidence>
<evidence type="ECO:0000256" key="10">
    <source>
        <dbReference type="ARBA" id="ARBA00025810"/>
    </source>
</evidence>
<sequence>MSIEQRKLDHVRYALELPVTRNTGFSDLSFVHRALPECDLADVSLATEIGGLTFSSPILINAMTGGADQTERINRDLAALAQRTGLAMAVGSQRAALKDERLVRTYAIVRELNPDGIVIGNLGAGASVKDAQRAVDMIGADLMHLHLNVAQELTMPEGDRSFQGIAQQIREVVEGLSVPVIVKEVGNGMAAETYEQLAELGVPVVDVAGRGGTNFVSIENQRRSGLHFQDLEGWGQTTAVSLLEAQPYLNRYDLIGSGGVQNALDAAKCLALGARAVGVAGAILRPLMEHGLEAAVELVEHWHAELRAVLTLQGCARVTDLAQRPLIVRGETAEWCRLRGIDIESVARRGLSR</sequence>
<evidence type="ECO:0000256" key="2">
    <source>
        <dbReference type="ARBA" id="ARBA00022490"/>
    </source>
</evidence>
<dbReference type="Gene3D" id="3.20.20.70">
    <property type="entry name" value="Aldolase class I"/>
    <property type="match status" value="1"/>
</dbReference>
<evidence type="ECO:0000313" key="13">
    <source>
        <dbReference type="EMBL" id="MCX7568955.1"/>
    </source>
</evidence>
<comment type="cofactor">
    <cofactor evidence="1 11">
        <name>FMN</name>
        <dbReference type="ChEBI" id="CHEBI:58210"/>
    </cofactor>
</comment>
<gene>
    <name evidence="11 13" type="primary">fni</name>
    <name evidence="13" type="ORF">OS242_03135</name>
</gene>
<keyword evidence="14" id="KW-1185">Reference proteome</keyword>
<comment type="similarity">
    <text evidence="11">Belongs to the IPP isomerase type 2 family.</text>
</comment>
<comment type="subunit">
    <text evidence="10 11">Homooctamer. Dimer of tetramers.</text>
</comment>
<dbReference type="InterPro" id="IPR000262">
    <property type="entry name" value="FMN-dep_DH"/>
</dbReference>
<feature type="binding site" evidence="11">
    <location>
        <begin position="6"/>
        <end position="7"/>
    </location>
    <ligand>
        <name>substrate</name>
    </ligand>
</feature>
<feature type="binding site" evidence="11">
    <location>
        <begin position="62"/>
        <end position="64"/>
    </location>
    <ligand>
        <name>FMN</name>
        <dbReference type="ChEBI" id="CHEBI:58210"/>
    </ligand>
</feature>
<organism evidence="13 14">
    <name type="scientific">Tumebacillus lacus</name>
    <dbReference type="NCBI Taxonomy" id="2995335"/>
    <lineage>
        <taxon>Bacteria</taxon>
        <taxon>Bacillati</taxon>
        <taxon>Bacillota</taxon>
        <taxon>Bacilli</taxon>
        <taxon>Bacillales</taxon>
        <taxon>Alicyclobacillaceae</taxon>
        <taxon>Tumebacillus</taxon>
    </lineage>
</organism>
<dbReference type="InterPro" id="IPR011179">
    <property type="entry name" value="IPdP_isomerase"/>
</dbReference>
<dbReference type="PIRSF" id="PIRSF003314">
    <property type="entry name" value="IPP_isomerase"/>
    <property type="match status" value="1"/>
</dbReference>
<feature type="binding site" evidence="11">
    <location>
        <position position="213"/>
    </location>
    <ligand>
        <name>FMN</name>
        <dbReference type="ChEBI" id="CHEBI:58210"/>
    </ligand>
</feature>
<feature type="binding site" evidence="11">
    <location>
        <position position="121"/>
    </location>
    <ligand>
        <name>FMN</name>
        <dbReference type="ChEBI" id="CHEBI:58210"/>
    </ligand>
</feature>
<evidence type="ECO:0000313" key="14">
    <source>
        <dbReference type="Proteomes" id="UP001208017"/>
    </source>
</evidence>
<feature type="binding site" evidence="11">
    <location>
        <position position="183"/>
    </location>
    <ligand>
        <name>FMN</name>
        <dbReference type="ChEBI" id="CHEBI:58210"/>
    </ligand>
</feature>
<feature type="domain" description="FMN-dependent dehydrogenase" evidence="12">
    <location>
        <begin position="167"/>
        <end position="324"/>
    </location>
</feature>
<dbReference type="CDD" id="cd02811">
    <property type="entry name" value="IDI-2_FMN"/>
    <property type="match status" value="1"/>
</dbReference>
<comment type="caution">
    <text evidence="11">Lacks conserved residue(s) required for the propagation of feature annotation.</text>
</comment>
<dbReference type="Pfam" id="PF01070">
    <property type="entry name" value="FMN_dh"/>
    <property type="match status" value="1"/>
</dbReference>
<evidence type="ECO:0000256" key="1">
    <source>
        <dbReference type="ARBA" id="ARBA00001917"/>
    </source>
</evidence>
<evidence type="ECO:0000256" key="3">
    <source>
        <dbReference type="ARBA" id="ARBA00022630"/>
    </source>
</evidence>
<keyword evidence="7 11" id="KW-0521">NADP</keyword>
<name>A0ABT3WW96_9BACL</name>
<accession>A0ABT3WW96</accession>
<evidence type="ECO:0000256" key="4">
    <source>
        <dbReference type="ARBA" id="ARBA00022643"/>
    </source>
</evidence>
<dbReference type="Proteomes" id="UP001208017">
    <property type="component" value="Unassembled WGS sequence"/>
</dbReference>